<feature type="region of interest" description="Disordered" evidence="1">
    <location>
        <begin position="205"/>
        <end position="296"/>
    </location>
</feature>
<organism evidence="2 3">
    <name type="scientific">Qipengyuania benthica</name>
    <dbReference type="NCBI Taxonomy" id="3067651"/>
    <lineage>
        <taxon>Bacteria</taxon>
        <taxon>Pseudomonadati</taxon>
        <taxon>Pseudomonadota</taxon>
        <taxon>Alphaproteobacteria</taxon>
        <taxon>Sphingomonadales</taxon>
        <taxon>Erythrobacteraceae</taxon>
        <taxon>Qipengyuania</taxon>
    </lineage>
</organism>
<dbReference type="Proteomes" id="UP001235664">
    <property type="component" value="Unassembled WGS sequence"/>
</dbReference>
<evidence type="ECO:0000313" key="3">
    <source>
        <dbReference type="Proteomes" id="UP001235664"/>
    </source>
</evidence>
<proteinExistence type="predicted"/>
<dbReference type="RefSeq" id="WP_305928677.1">
    <property type="nucleotide sequence ID" value="NZ_JAVAIL010000001.1"/>
</dbReference>
<evidence type="ECO:0000313" key="2">
    <source>
        <dbReference type="EMBL" id="MDP4538546.1"/>
    </source>
</evidence>
<name>A0ABT9H5E8_9SPHN</name>
<comment type="caution">
    <text evidence="2">The sequence shown here is derived from an EMBL/GenBank/DDBJ whole genome shotgun (WGS) entry which is preliminary data.</text>
</comment>
<feature type="compositionally biased region" description="Low complexity" evidence="1">
    <location>
        <begin position="410"/>
        <end position="421"/>
    </location>
</feature>
<accession>A0ABT9H5E8</accession>
<feature type="compositionally biased region" description="Polar residues" evidence="1">
    <location>
        <begin position="255"/>
        <end position="264"/>
    </location>
</feature>
<gene>
    <name evidence="2" type="ORF">Q9K01_02775</name>
</gene>
<dbReference type="EMBL" id="JAVAIL010000001">
    <property type="protein sequence ID" value="MDP4538546.1"/>
    <property type="molecule type" value="Genomic_DNA"/>
</dbReference>
<protein>
    <recommendedName>
        <fullName evidence="4">Flagellar hook-length control protein-like C-terminal domain-containing protein</fullName>
    </recommendedName>
</protein>
<sequence length="484" mass="48680">MMIAPPSFLAAIDMPQAKSVSGENAASESSGNSGIDGFAALIAQLMQILPTPNGSSADAPVGEEDGAGNLPTGKILPVDGGNLAAATAGQIVGEAATGPVPRPGAAGSMHSSATIISFQQAQTALPVQQSVRRALGTADAEGTQVAAKEGAAAASVSPTPRSDQIRMTVSLAPLETTALRVAAPQDVFAPVEKQLSAAIGSIPKTAGEPVPASPQPHLASLADRAPRSDGRMAATLAAEPKQAGRDAQPPAAISSERTQPVRSSSLEKDASSGDRSGQASGPESATGAARTLASPESAKPFAMPAFAPLEAAAANRGDGLRVAAATTASAMSSVEGIERLVERLSVAREFDMTKSASIAVTHREFGALTVTFDHARNGLDVEIAAKDNDMQRALALAVAADRPTGRAGEPPQQSLPPTSQTNFAASERGAGTAGQGANSSGTASSDGRAQGEGSHHQRDRQLASSAQDPRNPARPAPGDDALYA</sequence>
<evidence type="ECO:0000256" key="1">
    <source>
        <dbReference type="SAM" id="MobiDB-lite"/>
    </source>
</evidence>
<feature type="region of interest" description="Disordered" evidence="1">
    <location>
        <begin position="401"/>
        <end position="484"/>
    </location>
</feature>
<feature type="compositionally biased region" description="Polar residues" evidence="1">
    <location>
        <begin position="435"/>
        <end position="447"/>
    </location>
</feature>
<keyword evidence="3" id="KW-1185">Reference proteome</keyword>
<feature type="compositionally biased region" description="Polar residues" evidence="1">
    <location>
        <begin position="273"/>
        <end position="283"/>
    </location>
</feature>
<evidence type="ECO:0008006" key="4">
    <source>
        <dbReference type="Google" id="ProtNLM"/>
    </source>
</evidence>
<reference evidence="2 3" key="1">
    <citation type="submission" date="2023-08" db="EMBL/GenBank/DDBJ databases">
        <title>genomic of DY56.</title>
        <authorList>
            <person name="Wang Y."/>
        </authorList>
    </citation>
    <scope>NUCLEOTIDE SEQUENCE [LARGE SCALE GENOMIC DNA]</scope>
    <source>
        <strain evidence="2 3">DY56-A-20</strain>
    </source>
</reference>